<name>A0A8C5S1V7_LATLA</name>
<evidence type="ECO:0008006" key="3">
    <source>
        <dbReference type="Google" id="ProtNLM"/>
    </source>
</evidence>
<dbReference type="PANTHER" id="PTHR31635:SF196">
    <property type="entry name" value="REVERSE TRANSCRIPTASE DOMAIN-CONTAINING PROTEIN-RELATED"/>
    <property type="match status" value="1"/>
</dbReference>
<organism evidence="1 2">
    <name type="scientific">Laticauda laticaudata</name>
    <name type="common">Blue-ringed sea krait</name>
    <name type="synonym">Blue-lipped sea krait</name>
    <dbReference type="NCBI Taxonomy" id="8630"/>
    <lineage>
        <taxon>Eukaryota</taxon>
        <taxon>Metazoa</taxon>
        <taxon>Chordata</taxon>
        <taxon>Craniata</taxon>
        <taxon>Vertebrata</taxon>
        <taxon>Euteleostomi</taxon>
        <taxon>Lepidosauria</taxon>
        <taxon>Squamata</taxon>
        <taxon>Bifurcata</taxon>
        <taxon>Unidentata</taxon>
        <taxon>Episquamata</taxon>
        <taxon>Toxicofera</taxon>
        <taxon>Serpentes</taxon>
        <taxon>Colubroidea</taxon>
        <taxon>Elapidae</taxon>
        <taxon>Laticaudinae</taxon>
        <taxon>Laticauda</taxon>
    </lineage>
</organism>
<dbReference type="PANTHER" id="PTHR31635">
    <property type="entry name" value="REVERSE TRANSCRIPTASE DOMAIN-CONTAINING PROTEIN-RELATED"/>
    <property type="match status" value="1"/>
</dbReference>
<keyword evidence="2" id="KW-1185">Reference proteome</keyword>
<protein>
    <recommendedName>
        <fullName evidence="3">Reverse transcriptase domain-containing protein</fullName>
    </recommendedName>
</protein>
<evidence type="ECO:0000313" key="1">
    <source>
        <dbReference type="Ensembl" id="ENSLLTP00000011520.1"/>
    </source>
</evidence>
<evidence type="ECO:0000313" key="2">
    <source>
        <dbReference type="Proteomes" id="UP000694406"/>
    </source>
</evidence>
<dbReference type="Ensembl" id="ENSLLTT00000011974.1">
    <property type="protein sequence ID" value="ENSLLTP00000011520.1"/>
    <property type="gene ID" value="ENSLLTG00000008866.1"/>
</dbReference>
<sequence>MSEEKIKQYLEEENIPILTEEEREILNKEITKEEQKEAISKQKNNKTPGTDRLSAELYKTLGEIFDPILLEIYNEVLTEAKLPMSWRDAYITLIPKESVDITHIKNYRPISLLNANYKIFMNIMAERLKKILSRYLHTDQNGFLPIKQIKNNTRTV</sequence>
<dbReference type="AlphaFoldDB" id="A0A8C5S1V7"/>
<reference evidence="1" key="2">
    <citation type="submission" date="2025-09" db="UniProtKB">
        <authorList>
            <consortium name="Ensembl"/>
        </authorList>
    </citation>
    <scope>IDENTIFICATION</scope>
</reference>
<accession>A0A8C5S1V7</accession>
<proteinExistence type="predicted"/>
<dbReference type="GeneTree" id="ENSGT00940000175371"/>
<reference evidence="1" key="1">
    <citation type="submission" date="2025-08" db="UniProtKB">
        <authorList>
            <consortium name="Ensembl"/>
        </authorList>
    </citation>
    <scope>IDENTIFICATION</scope>
</reference>
<dbReference type="Proteomes" id="UP000694406">
    <property type="component" value="Unplaced"/>
</dbReference>